<organism evidence="2 3">
    <name type="scientific">Elsinoe ampelina</name>
    <dbReference type="NCBI Taxonomy" id="302913"/>
    <lineage>
        <taxon>Eukaryota</taxon>
        <taxon>Fungi</taxon>
        <taxon>Dikarya</taxon>
        <taxon>Ascomycota</taxon>
        <taxon>Pezizomycotina</taxon>
        <taxon>Dothideomycetes</taxon>
        <taxon>Dothideomycetidae</taxon>
        <taxon>Myriangiales</taxon>
        <taxon>Elsinoaceae</taxon>
        <taxon>Elsinoe</taxon>
    </lineage>
</organism>
<dbReference type="AlphaFoldDB" id="A0A6A6G3C3"/>
<reference evidence="3" key="1">
    <citation type="journal article" date="2020" name="Stud. Mycol.">
        <title>101 Dothideomycetes genomes: A test case for predicting lifestyles and emergence of pathogens.</title>
        <authorList>
            <person name="Haridas S."/>
            <person name="Albert R."/>
            <person name="Binder M."/>
            <person name="Bloem J."/>
            <person name="LaButti K."/>
            <person name="Salamov A."/>
            <person name="Andreopoulos B."/>
            <person name="Baker S."/>
            <person name="Barry K."/>
            <person name="Bills G."/>
            <person name="Bluhm B."/>
            <person name="Cannon C."/>
            <person name="Castanera R."/>
            <person name="Culley D."/>
            <person name="Daum C."/>
            <person name="Ezra D."/>
            <person name="Gonzalez J."/>
            <person name="Henrissat B."/>
            <person name="Kuo A."/>
            <person name="Liang C."/>
            <person name="Lipzen A."/>
            <person name="Lutzoni F."/>
            <person name="Magnuson J."/>
            <person name="Mondo S."/>
            <person name="Nolan M."/>
            <person name="Ohm R."/>
            <person name="Pangilinan J."/>
            <person name="Park H.-J."/>
            <person name="Ramirez L."/>
            <person name="Alfaro M."/>
            <person name="Sun H."/>
            <person name="Tritt A."/>
            <person name="Yoshinaga Y."/>
            <person name="Zwiers L.-H."/>
            <person name="Turgeon B."/>
            <person name="Goodwin S."/>
            <person name="Spatafora J."/>
            <person name="Crous P."/>
            <person name="Grigoriev I."/>
        </authorList>
    </citation>
    <scope>NUCLEOTIDE SEQUENCE [LARGE SCALE GENOMIC DNA]</scope>
    <source>
        <strain evidence="3">CECT 20119</strain>
    </source>
</reference>
<dbReference type="Proteomes" id="UP000799538">
    <property type="component" value="Unassembled WGS sequence"/>
</dbReference>
<evidence type="ECO:0000256" key="1">
    <source>
        <dbReference type="SAM" id="MobiDB-lite"/>
    </source>
</evidence>
<keyword evidence="3" id="KW-1185">Reference proteome</keyword>
<dbReference type="EMBL" id="ML992513">
    <property type="protein sequence ID" value="KAF2220241.1"/>
    <property type="molecule type" value="Genomic_DNA"/>
</dbReference>
<proteinExistence type="predicted"/>
<name>A0A6A6G3C3_9PEZI</name>
<evidence type="ECO:0000313" key="3">
    <source>
        <dbReference type="Proteomes" id="UP000799538"/>
    </source>
</evidence>
<gene>
    <name evidence="2" type="ORF">BDZ85DRAFT_298292</name>
</gene>
<feature type="compositionally biased region" description="Basic residues" evidence="1">
    <location>
        <begin position="1"/>
        <end position="10"/>
    </location>
</feature>
<feature type="compositionally biased region" description="Polar residues" evidence="1">
    <location>
        <begin position="18"/>
        <end position="32"/>
    </location>
</feature>
<evidence type="ECO:0000313" key="2">
    <source>
        <dbReference type="EMBL" id="KAF2220241.1"/>
    </source>
</evidence>
<protein>
    <submittedName>
        <fullName evidence="2">Uncharacterized protein</fullName>
    </submittedName>
</protein>
<feature type="region of interest" description="Disordered" evidence="1">
    <location>
        <begin position="1"/>
        <end position="32"/>
    </location>
</feature>
<sequence>MPPKRKKATKKTSSPTSNPGQASANPQPPTTMTLNPAWPIFTRDIEDDTVTVPSVSGSLRDSGIRRRFDGEARKCYLLDLPPEVRMMIYDCLKTTNTNNVYFRYPSGEGWVEMVGRTFGWVNSIHASTSKHSSSETMRKHHFLLLAASCNFFRDELTTLGLINAVVRLETEATLTFQRATIAKRILPGGLGNVLQCLQVVIFAGPGFGKTFHYLMADLELGARLQSFHIYLQLYDGHMSGDAFKDQVTYFLDTWKSLLCSCHIIFEVIRFVPDRFIDTMIKIFDAEKQRITLRNILKPEEQTALFDRMTHLTQLMRTGQSVGIIGI</sequence>
<accession>A0A6A6G3C3</accession>
<dbReference type="OrthoDB" id="10408730at2759"/>